<sequence length="289" mass="31618">MGAVDLGPVYPNTQRCRFSRRRLTGASRKQSFLKKEASIQASPNLIMTYAAILTLAILRDDFSKLDKTALLQFVASRQNADGGFSPVPHDTVGDLRVVYTAFVICYLLDDWTGIDVPAALSFIDQCRSYEGGYGQSPNQEAHGGTTYCALASLSLCPFVEGTGLTHRSKKATIRWLSHHQTTGFCGRTGKTPDSCYSFWCGASLKILGAAECVDAEANAKFISKCQFQYGGIAKVPDDRPDPLHSYLSIASLALYPPATADDSWLMRPLVPALNAEESTAQWLITHLRH</sequence>
<keyword evidence="7" id="KW-0862">Zinc</keyword>
<name>A0A8H3B0V3_9AGAM</name>
<dbReference type="PANTHER" id="PTHR11774:SF4">
    <property type="entry name" value="GERANYLGERANYL TRANSFERASE TYPE-1 SUBUNIT BETA"/>
    <property type="match status" value="1"/>
</dbReference>
<dbReference type="Proteomes" id="UP000663888">
    <property type="component" value="Unassembled WGS sequence"/>
</dbReference>
<reference evidence="9" key="1">
    <citation type="submission" date="2021-01" db="EMBL/GenBank/DDBJ databases">
        <authorList>
            <person name="Kaushik A."/>
        </authorList>
    </citation>
    <scope>NUCLEOTIDE SEQUENCE</scope>
    <source>
        <strain evidence="9">AG4-R118</strain>
    </source>
</reference>
<dbReference type="GO" id="GO:0004662">
    <property type="term" value="F:CAAX-protein geranylgeranyltransferase activity"/>
    <property type="evidence" value="ECO:0007669"/>
    <property type="project" value="TreeGrafter"/>
</dbReference>
<evidence type="ECO:0000256" key="1">
    <source>
        <dbReference type="ARBA" id="ARBA00001947"/>
    </source>
</evidence>
<dbReference type="EMBL" id="CAJMWX010001027">
    <property type="protein sequence ID" value="CAE6445152.1"/>
    <property type="molecule type" value="Genomic_DNA"/>
</dbReference>
<comment type="similarity">
    <text evidence="2">Belongs to the protein prenyltransferase subunit beta family.</text>
</comment>
<dbReference type="GO" id="GO:0046872">
    <property type="term" value="F:metal ion binding"/>
    <property type="evidence" value="ECO:0007669"/>
    <property type="project" value="UniProtKB-KW"/>
</dbReference>
<dbReference type="Gene3D" id="1.50.10.20">
    <property type="match status" value="1"/>
</dbReference>
<evidence type="ECO:0000313" key="9">
    <source>
        <dbReference type="EMBL" id="CAE6445152.1"/>
    </source>
</evidence>
<feature type="domain" description="Prenyltransferase alpha-alpha toroid" evidence="8">
    <location>
        <begin position="40"/>
        <end position="258"/>
    </location>
</feature>
<dbReference type="PANTHER" id="PTHR11774">
    <property type="entry name" value="GERANYLGERANYL TRANSFERASE TYPE BETA SUBUNIT"/>
    <property type="match status" value="1"/>
</dbReference>
<keyword evidence="5" id="KW-0479">Metal-binding</keyword>
<evidence type="ECO:0000313" key="10">
    <source>
        <dbReference type="Proteomes" id="UP000663888"/>
    </source>
</evidence>
<gene>
    <name evidence="9" type="ORF">RDB_LOCUS57277</name>
</gene>
<evidence type="ECO:0000256" key="7">
    <source>
        <dbReference type="ARBA" id="ARBA00022833"/>
    </source>
</evidence>
<evidence type="ECO:0000256" key="5">
    <source>
        <dbReference type="ARBA" id="ARBA00022723"/>
    </source>
</evidence>
<evidence type="ECO:0000256" key="2">
    <source>
        <dbReference type="ARBA" id="ARBA00010497"/>
    </source>
</evidence>
<dbReference type="GO" id="GO:0005953">
    <property type="term" value="C:CAAX-protein geranylgeranyltransferase complex"/>
    <property type="evidence" value="ECO:0007669"/>
    <property type="project" value="TreeGrafter"/>
</dbReference>
<dbReference type="InterPro" id="IPR008930">
    <property type="entry name" value="Terpenoid_cyclase/PrenylTrfase"/>
</dbReference>
<keyword evidence="4" id="KW-0808">Transferase</keyword>
<accession>A0A8H3B0V3</accession>
<keyword evidence="3" id="KW-0637">Prenyltransferase</keyword>
<keyword evidence="6" id="KW-0677">Repeat</keyword>
<comment type="caution">
    <text evidence="9">The sequence shown here is derived from an EMBL/GenBank/DDBJ whole genome shotgun (WGS) entry which is preliminary data.</text>
</comment>
<comment type="cofactor">
    <cofactor evidence="1">
        <name>Zn(2+)</name>
        <dbReference type="ChEBI" id="CHEBI:29105"/>
    </cofactor>
</comment>
<organism evidence="9 10">
    <name type="scientific">Rhizoctonia solani</name>
    <dbReference type="NCBI Taxonomy" id="456999"/>
    <lineage>
        <taxon>Eukaryota</taxon>
        <taxon>Fungi</taxon>
        <taxon>Dikarya</taxon>
        <taxon>Basidiomycota</taxon>
        <taxon>Agaricomycotina</taxon>
        <taxon>Agaricomycetes</taxon>
        <taxon>Cantharellales</taxon>
        <taxon>Ceratobasidiaceae</taxon>
        <taxon>Rhizoctonia</taxon>
    </lineage>
</organism>
<dbReference type="SUPFAM" id="SSF48239">
    <property type="entry name" value="Terpenoid cyclases/Protein prenyltransferases"/>
    <property type="match status" value="1"/>
</dbReference>
<evidence type="ECO:0000256" key="3">
    <source>
        <dbReference type="ARBA" id="ARBA00022602"/>
    </source>
</evidence>
<dbReference type="InterPro" id="IPR045089">
    <property type="entry name" value="PGGT1B-like"/>
</dbReference>
<evidence type="ECO:0000256" key="4">
    <source>
        <dbReference type="ARBA" id="ARBA00022679"/>
    </source>
</evidence>
<dbReference type="InterPro" id="IPR001330">
    <property type="entry name" value="Prenyltrans"/>
</dbReference>
<dbReference type="AlphaFoldDB" id="A0A8H3B0V3"/>
<protein>
    <recommendedName>
        <fullName evidence="8">Prenyltransferase alpha-alpha toroid domain-containing protein</fullName>
    </recommendedName>
</protein>
<evidence type="ECO:0000256" key="6">
    <source>
        <dbReference type="ARBA" id="ARBA00022737"/>
    </source>
</evidence>
<evidence type="ECO:0000259" key="8">
    <source>
        <dbReference type="Pfam" id="PF00432"/>
    </source>
</evidence>
<proteinExistence type="inferred from homology"/>
<dbReference type="Pfam" id="PF00432">
    <property type="entry name" value="Prenyltrans"/>
    <property type="match status" value="1"/>
</dbReference>